<accession>A0A934VNU3</accession>
<dbReference type="Gene3D" id="1.10.150.720">
    <property type="entry name" value="Haloacid dehalogenase-like hydrolase"/>
    <property type="match status" value="1"/>
</dbReference>
<dbReference type="SUPFAM" id="SSF56784">
    <property type="entry name" value="HAD-like"/>
    <property type="match status" value="1"/>
</dbReference>
<dbReference type="InterPro" id="IPR023214">
    <property type="entry name" value="HAD_sf"/>
</dbReference>
<evidence type="ECO:0000313" key="1">
    <source>
        <dbReference type="EMBL" id="MBK1876592.1"/>
    </source>
</evidence>
<dbReference type="NCBIfam" id="TIGR02252">
    <property type="entry name" value="DREG-2"/>
    <property type="match status" value="1"/>
</dbReference>
<dbReference type="RefSeq" id="WP_200354808.1">
    <property type="nucleotide sequence ID" value="NZ_JAENIL010000010.1"/>
</dbReference>
<dbReference type="EMBL" id="JAENIL010000010">
    <property type="protein sequence ID" value="MBK1876592.1"/>
    <property type="molecule type" value="Genomic_DNA"/>
</dbReference>
<dbReference type="InterPro" id="IPR051828">
    <property type="entry name" value="HAD-like_hydrolase_domain"/>
</dbReference>
<dbReference type="Pfam" id="PF00702">
    <property type="entry name" value="Hydrolase"/>
    <property type="match status" value="1"/>
</dbReference>
<name>A0A934VNU3_9BACT</name>
<dbReference type="SFLD" id="SFLDS00003">
    <property type="entry name" value="Haloacid_Dehalogenase"/>
    <property type="match status" value="1"/>
</dbReference>
<keyword evidence="1" id="KW-0378">Hydrolase</keyword>
<dbReference type="PANTHER" id="PTHR46191">
    <property type="match status" value="1"/>
</dbReference>
<organism evidence="1 2">
    <name type="scientific">Pelagicoccus mobilis</name>
    <dbReference type="NCBI Taxonomy" id="415221"/>
    <lineage>
        <taxon>Bacteria</taxon>
        <taxon>Pseudomonadati</taxon>
        <taxon>Verrucomicrobiota</taxon>
        <taxon>Opitutia</taxon>
        <taxon>Puniceicoccales</taxon>
        <taxon>Pelagicoccaceae</taxon>
        <taxon>Pelagicoccus</taxon>
    </lineage>
</organism>
<dbReference type="InterPro" id="IPR011949">
    <property type="entry name" value="HAD-SF_hydro_IA_REG-2-like"/>
</dbReference>
<dbReference type="AlphaFoldDB" id="A0A934VNU3"/>
<dbReference type="Proteomes" id="UP000617628">
    <property type="component" value="Unassembled WGS sequence"/>
</dbReference>
<proteinExistence type="predicted"/>
<dbReference type="NCBIfam" id="TIGR01509">
    <property type="entry name" value="HAD-SF-IA-v3"/>
    <property type="match status" value="1"/>
</dbReference>
<keyword evidence="2" id="KW-1185">Reference proteome</keyword>
<dbReference type="NCBIfam" id="TIGR01549">
    <property type="entry name" value="HAD-SF-IA-v1"/>
    <property type="match status" value="1"/>
</dbReference>
<dbReference type="SFLD" id="SFLDG01129">
    <property type="entry name" value="C1.5:_HAD__Beta-PGM__Phosphata"/>
    <property type="match status" value="1"/>
</dbReference>
<reference evidence="1" key="1">
    <citation type="submission" date="2021-01" db="EMBL/GenBank/DDBJ databases">
        <title>Modified the classification status of verrucomicrobia.</title>
        <authorList>
            <person name="Feng X."/>
        </authorList>
    </citation>
    <scope>NUCLEOTIDE SEQUENCE</scope>
    <source>
        <strain evidence="1">KCTC 13126</strain>
    </source>
</reference>
<protein>
    <submittedName>
        <fullName evidence="1">HAD-IA family hydrolase</fullName>
    </submittedName>
</protein>
<dbReference type="InterPro" id="IPR036412">
    <property type="entry name" value="HAD-like_sf"/>
</dbReference>
<sequence length="234" mass="26765">MSFSNIKAITFDAGHTLYHPYPSVGAVYQEVMRQHGLDYPEDQLEEGFRRAFRSVSKDKTVLDGEQREWSYWQSIVKESISHLSPQPSDFDALFLDLWNEFGKGNRWKPESTAKETLTELRKRGYKIAVLSNWDSRVHQVLAETDFTPLLDHVFVSSEIGHEKPDREIFSHCEAKLELTPEQILHIGDSFQHDIEGASAAGWNAIRIVNEEDHSPNGYHSISQLNQLLTLLPGT</sequence>
<dbReference type="PANTHER" id="PTHR46191:SF2">
    <property type="entry name" value="HALOACID DEHALOGENASE-LIKE HYDROLASE DOMAIN-CONTAINING PROTEIN 3"/>
    <property type="match status" value="1"/>
</dbReference>
<gene>
    <name evidence="1" type="ORF">JIN87_06915</name>
</gene>
<evidence type="ECO:0000313" key="2">
    <source>
        <dbReference type="Proteomes" id="UP000617628"/>
    </source>
</evidence>
<dbReference type="GO" id="GO:0016787">
    <property type="term" value="F:hydrolase activity"/>
    <property type="evidence" value="ECO:0007669"/>
    <property type="project" value="UniProtKB-KW"/>
</dbReference>
<dbReference type="PRINTS" id="PR00413">
    <property type="entry name" value="HADHALOGNASE"/>
</dbReference>
<dbReference type="InterPro" id="IPR006439">
    <property type="entry name" value="HAD-SF_hydro_IA"/>
</dbReference>
<comment type="caution">
    <text evidence="1">The sequence shown here is derived from an EMBL/GenBank/DDBJ whole genome shotgun (WGS) entry which is preliminary data.</text>
</comment>
<dbReference type="InterPro" id="IPR044924">
    <property type="entry name" value="HAD-SF_hydro_IA_REG-2-like_cap"/>
</dbReference>
<dbReference type="Gene3D" id="3.40.50.1000">
    <property type="entry name" value="HAD superfamily/HAD-like"/>
    <property type="match status" value="1"/>
</dbReference>